<name>A0ABX3G468_9ACTN</name>
<dbReference type="RefSeq" id="WP_076044081.1">
    <property type="nucleotide sequence ID" value="NZ_MQUR01000024.1"/>
</dbReference>
<organism evidence="2 3">
    <name type="scientific">Streptomyces amritsarensis</name>
    <dbReference type="NCBI Taxonomy" id="681158"/>
    <lineage>
        <taxon>Bacteria</taxon>
        <taxon>Bacillati</taxon>
        <taxon>Actinomycetota</taxon>
        <taxon>Actinomycetes</taxon>
        <taxon>Kitasatosporales</taxon>
        <taxon>Streptomycetaceae</taxon>
        <taxon>Streptomyces</taxon>
    </lineage>
</organism>
<protein>
    <submittedName>
        <fullName evidence="2">Uncharacterized protein</fullName>
    </submittedName>
</protein>
<sequence length="104" mass="10610">MPVPAQLREAIREEYARSEALLEEERFAPAAEVLGEIIEPAALAVAYARIAGPTERGSGGAGRGAPPGHLAGSAGVTEAGQGPARPHLRAVPAAIHATTPSTIR</sequence>
<comment type="caution">
    <text evidence="2">The sequence shown here is derived from an EMBL/GenBank/DDBJ whole genome shotgun (WGS) entry which is preliminary data.</text>
</comment>
<gene>
    <name evidence="2" type="ORF">AVW11_13465</name>
</gene>
<evidence type="ECO:0000256" key="1">
    <source>
        <dbReference type="SAM" id="MobiDB-lite"/>
    </source>
</evidence>
<proteinExistence type="predicted"/>
<dbReference type="Proteomes" id="UP000187151">
    <property type="component" value="Unassembled WGS sequence"/>
</dbReference>
<evidence type="ECO:0000313" key="3">
    <source>
        <dbReference type="Proteomes" id="UP000187151"/>
    </source>
</evidence>
<feature type="region of interest" description="Disordered" evidence="1">
    <location>
        <begin position="53"/>
        <end position="104"/>
    </location>
</feature>
<reference evidence="2 3" key="1">
    <citation type="submission" date="2016-01" db="EMBL/GenBank/DDBJ databases">
        <title>Streptomyces amritsarensis strain MTCC 11845 genome sequencing and assembly.</title>
        <authorList>
            <person name="Sharma D."/>
            <person name="Nair G.R."/>
            <person name="Kaur G."/>
            <person name="Manhas R.K."/>
            <person name="Mayilraj S."/>
        </authorList>
    </citation>
    <scope>NUCLEOTIDE SEQUENCE [LARGE SCALE GENOMIC DNA]</scope>
    <source>
        <strain evidence="2 3">MTCC 11845</strain>
    </source>
</reference>
<evidence type="ECO:0000313" key="2">
    <source>
        <dbReference type="EMBL" id="OLZ67965.1"/>
    </source>
</evidence>
<accession>A0ABX3G468</accession>
<dbReference type="EMBL" id="MQUR01000024">
    <property type="protein sequence ID" value="OLZ67965.1"/>
    <property type="molecule type" value="Genomic_DNA"/>
</dbReference>
<keyword evidence="3" id="KW-1185">Reference proteome</keyword>